<accession>A0A9D7SBZ9</accession>
<proteinExistence type="predicted"/>
<evidence type="ECO:0000313" key="3">
    <source>
        <dbReference type="Proteomes" id="UP000808349"/>
    </source>
</evidence>
<gene>
    <name evidence="2" type="ORF">IPO85_12995</name>
</gene>
<name>A0A9D7SBZ9_9BACT</name>
<comment type="caution">
    <text evidence="2">The sequence shown here is derived from an EMBL/GenBank/DDBJ whole genome shotgun (WGS) entry which is preliminary data.</text>
</comment>
<dbReference type="AlphaFoldDB" id="A0A9D7SBZ9"/>
<feature type="domain" description="Cupin type-2" evidence="1">
    <location>
        <begin position="137"/>
        <end position="186"/>
    </location>
</feature>
<organism evidence="2 3">
    <name type="scientific">Candidatus Defluviibacterium haderslevense</name>
    <dbReference type="NCBI Taxonomy" id="2981993"/>
    <lineage>
        <taxon>Bacteria</taxon>
        <taxon>Pseudomonadati</taxon>
        <taxon>Bacteroidota</taxon>
        <taxon>Saprospiria</taxon>
        <taxon>Saprospirales</taxon>
        <taxon>Saprospiraceae</taxon>
        <taxon>Candidatus Defluviibacterium</taxon>
    </lineage>
</organism>
<dbReference type="InterPro" id="IPR011051">
    <property type="entry name" value="RmlC_Cupin_sf"/>
</dbReference>
<evidence type="ECO:0000313" key="2">
    <source>
        <dbReference type="EMBL" id="MBK9718399.1"/>
    </source>
</evidence>
<dbReference type="InterPro" id="IPR013096">
    <property type="entry name" value="Cupin_2"/>
</dbReference>
<dbReference type="InterPro" id="IPR014710">
    <property type="entry name" value="RmlC-like_jellyroll"/>
</dbReference>
<sequence>MDKNNIINSGQLEAYCLGQLSIEEAQIISELAEHDPDIKNELDQIMSTLESYPDKLTPNPQLKTKVLDFLSQHLKHEEIDLSNPPLLNKYSDVNSWSKAVQNFSYHDDASNLQVENIFLSKNKELNLIWLHQEIVEDAHENDQFKESFLILEGACECDFEGIIVRFKAGDYFEVPSNTKHTIRNISGPGLCVKGLVQRISA</sequence>
<dbReference type="EMBL" id="JADKFW010000010">
    <property type="protein sequence ID" value="MBK9718399.1"/>
    <property type="molecule type" value="Genomic_DNA"/>
</dbReference>
<dbReference type="Proteomes" id="UP000808349">
    <property type="component" value="Unassembled WGS sequence"/>
</dbReference>
<dbReference type="Pfam" id="PF07883">
    <property type="entry name" value="Cupin_2"/>
    <property type="match status" value="1"/>
</dbReference>
<dbReference type="CDD" id="cd02208">
    <property type="entry name" value="cupin_RmlC-like"/>
    <property type="match status" value="1"/>
</dbReference>
<reference evidence="2 3" key="1">
    <citation type="submission" date="2020-10" db="EMBL/GenBank/DDBJ databases">
        <title>Connecting structure to function with the recovery of over 1000 high-quality activated sludge metagenome-assembled genomes encoding full-length rRNA genes using long-read sequencing.</title>
        <authorList>
            <person name="Singleton C.M."/>
            <person name="Petriglieri F."/>
            <person name="Kristensen J.M."/>
            <person name="Kirkegaard R.H."/>
            <person name="Michaelsen T.Y."/>
            <person name="Andersen M.H."/>
            <person name="Karst S.M."/>
            <person name="Dueholm M.S."/>
            <person name="Nielsen P.H."/>
            <person name="Albertsen M."/>
        </authorList>
    </citation>
    <scope>NUCLEOTIDE SEQUENCE [LARGE SCALE GENOMIC DNA]</scope>
    <source>
        <strain evidence="2">Ribe_18-Q3-R11-54_BAT3C.373</strain>
    </source>
</reference>
<protein>
    <submittedName>
        <fullName evidence="2">Cupin domain-containing protein</fullName>
    </submittedName>
</protein>
<dbReference type="SUPFAM" id="SSF51182">
    <property type="entry name" value="RmlC-like cupins"/>
    <property type="match status" value="1"/>
</dbReference>
<dbReference type="Gene3D" id="2.60.120.10">
    <property type="entry name" value="Jelly Rolls"/>
    <property type="match status" value="1"/>
</dbReference>
<evidence type="ECO:0000259" key="1">
    <source>
        <dbReference type="Pfam" id="PF07883"/>
    </source>
</evidence>